<dbReference type="InterPro" id="IPR011322">
    <property type="entry name" value="N-reg_PII-like_a/b"/>
</dbReference>
<proteinExistence type="inferred from homology"/>
<gene>
    <name evidence="3" type="ORF">FNH05_04895</name>
</gene>
<evidence type="ECO:0000313" key="4">
    <source>
        <dbReference type="Proteomes" id="UP000320011"/>
    </source>
</evidence>
<organism evidence="3 4">
    <name type="scientific">Amycolatopsis rhizosphaerae</name>
    <dbReference type="NCBI Taxonomy" id="2053003"/>
    <lineage>
        <taxon>Bacteria</taxon>
        <taxon>Bacillati</taxon>
        <taxon>Actinomycetota</taxon>
        <taxon>Actinomycetes</taxon>
        <taxon>Pseudonocardiales</taxon>
        <taxon>Pseudonocardiaceae</taxon>
        <taxon>Amycolatopsis</taxon>
    </lineage>
</organism>
<dbReference type="OrthoDB" id="37622at2"/>
<dbReference type="InterPro" id="IPR004323">
    <property type="entry name" value="Ion_tolerance_CutA"/>
</dbReference>
<dbReference type="AlphaFoldDB" id="A0A558DGH9"/>
<dbReference type="RefSeq" id="WP_144586072.1">
    <property type="nucleotide sequence ID" value="NZ_VJWX01000026.1"/>
</dbReference>
<keyword evidence="4" id="KW-1185">Reference proteome</keyword>
<dbReference type="Pfam" id="PF03091">
    <property type="entry name" value="CutA1"/>
    <property type="match status" value="1"/>
</dbReference>
<name>A0A558DGH9_9PSEU</name>
<reference evidence="3 4" key="1">
    <citation type="submission" date="2019-07" db="EMBL/GenBank/DDBJ databases">
        <authorList>
            <person name="Duangmal K."/>
            <person name="Teo W.F.A."/>
        </authorList>
    </citation>
    <scope>NUCLEOTIDE SEQUENCE [LARGE SCALE GENOMIC DNA]</scope>
    <source>
        <strain evidence="3 4">TBRC 6029</strain>
    </source>
</reference>
<accession>A0A558DGH9</accession>
<comment type="caution">
    <text evidence="3">The sequence shown here is derived from an EMBL/GenBank/DDBJ whole genome shotgun (WGS) entry which is preliminary data.</text>
</comment>
<evidence type="ECO:0000256" key="1">
    <source>
        <dbReference type="ARBA" id="ARBA00010169"/>
    </source>
</evidence>
<dbReference type="EMBL" id="VJWX01000026">
    <property type="protein sequence ID" value="TVT60131.1"/>
    <property type="molecule type" value="Genomic_DNA"/>
</dbReference>
<dbReference type="InterPro" id="IPR015867">
    <property type="entry name" value="N-reg_PII/ATP_PRibTrfase_C"/>
</dbReference>
<reference evidence="3 4" key="2">
    <citation type="submission" date="2019-08" db="EMBL/GenBank/DDBJ databases">
        <title>Amycolatopsis acidicola sp. nov., isolated from peat swamp forest soil.</title>
        <authorList>
            <person name="Srisuk N."/>
        </authorList>
    </citation>
    <scope>NUCLEOTIDE SEQUENCE [LARGE SCALE GENOMIC DNA]</scope>
    <source>
        <strain evidence="3 4">TBRC 6029</strain>
    </source>
</reference>
<comment type="similarity">
    <text evidence="1">Belongs to the CutA family.</text>
</comment>
<dbReference type="GO" id="GO:0010038">
    <property type="term" value="P:response to metal ion"/>
    <property type="evidence" value="ECO:0007669"/>
    <property type="project" value="InterPro"/>
</dbReference>
<evidence type="ECO:0000256" key="2">
    <source>
        <dbReference type="SAM" id="MobiDB-lite"/>
    </source>
</evidence>
<dbReference type="Proteomes" id="UP000320011">
    <property type="component" value="Unassembled WGS sequence"/>
</dbReference>
<sequence length="101" mass="11244">MQPLEGSTGDDLPNPSPGVVRVPQRSSGRGEHPGRLRIHGAPLQGRVSLHTHTCLVPQIIERTKAHHPYDVPSISTRRIDDGNPEYLAWIRDQTQDCRPGR</sequence>
<evidence type="ECO:0000313" key="3">
    <source>
        <dbReference type="EMBL" id="TVT60131.1"/>
    </source>
</evidence>
<protein>
    <submittedName>
        <fullName evidence="3">Divalent-cation tolerance protein CutA</fullName>
    </submittedName>
</protein>
<feature type="region of interest" description="Disordered" evidence="2">
    <location>
        <begin position="1"/>
        <end position="44"/>
    </location>
</feature>
<dbReference type="Gene3D" id="3.30.70.120">
    <property type="match status" value="1"/>
</dbReference>
<dbReference type="SUPFAM" id="SSF54913">
    <property type="entry name" value="GlnB-like"/>
    <property type="match status" value="1"/>
</dbReference>